<evidence type="ECO:0000256" key="1">
    <source>
        <dbReference type="SAM" id="MobiDB-lite"/>
    </source>
</evidence>
<reference evidence="2 3" key="1">
    <citation type="submission" date="2024-04" db="EMBL/GenBank/DDBJ databases">
        <authorList>
            <person name="Fracassetti M."/>
        </authorList>
    </citation>
    <scope>NUCLEOTIDE SEQUENCE [LARGE SCALE GENOMIC DNA]</scope>
</reference>
<dbReference type="EMBL" id="OZ034814">
    <property type="protein sequence ID" value="CAL1359009.1"/>
    <property type="molecule type" value="Genomic_DNA"/>
</dbReference>
<evidence type="ECO:0000313" key="2">
    <source>
        <dbReference type="EMBL" id="CAL1359009.1"/>
    </source>
</evidence>
<dbReference type="Proteomes" id="UP001497516">
    <property type="component" value="Chromosome 10"/>
</dbReference>
<feature type="compositionally biased region" description="Low complexity" evidence="1">
    <location>
        <begin position="1"/>
        <end position="19"/>
    </location>
</feature>
<dbReference type="AlphaFoldDB" id="A0AAV2CSC3"/>
<evidence type="ECO:0000313" key="3">
    <source>
        <dbReference type="Proteomes" id="UP001497516"/>
    </source>
</evidence>
<sequence>MCDQRPAASRPAAIPALLRSSDRRPNWRPAIPTPLRRSAAPLPRCATPPRRFATPLRSSSTVANAKAFFFSCKLVLSQCCFGL</sequence>
<keyword evidence="3" id="KW-1185">Reference proteome</keyword>
<name>A0AAV2CSC3_9ROSI</name>
<organism evidence="2 3">
    <name type="scientific">Linum trigynum</name>
    <dbReference type="NCBI Taxonomy" id="586398"/>
    <lineage>
        <taxon>Eukaryota</taxon>
        <taxon>Viridiplantae</taxon>
        <taxon>Streptophyta</taxon>
        <taxon>Embryophyta</taxon>
        <taxon>Tracheophyta</taxon>
        <taxon>Spermatophyta</taxon>
        <taxon>Magnoliopsida</taxon>
        <taxon>eudicotyledons</taxon>
        <taxon>Gunneridae</taxon>
        <taxon>Pentapetalae</taxon>
        <taxon>rosids</taxon>
        <taxon>fabids</taxon>
        <taxon>Malpighiales</taxon>
        <taxon>Linaceae</taxon>
        <taxon>Linum</taxon>
    </lineage>
</organism>
<feature type="region of interest" description="Disordered" evidence="1">
    <location>
        <begin position="1"/>
        <end position="33"/>
    </location>
</feature>
<gene>
    <name evidence="2" type="ORF">LTRI10_LOCUS6527</name>
</gene>
<protein>
    <submittedName>
        <fullName evidence="2">Uncharacterized protein</fullName>
    </submittedName>
</protein>
<accession>A0AAV2CSC3</accession>
<proteinExistence type="predicted"/>